<evidence type="ECO:0000313" key="4">
    <source>
        <dbReference type="Proteomes" id="UP000237344"/>
    </source>
</evidence>
<proteinExistence type="predicted"/>
<evidence type="ECO:0000256" key="1">
    <source>
        <dbReference type="SAM" id="SignalP"/>
    </source>
</evidence>
<feature type="domain" description="DUF4142" evidence="2">
    <location>
        <begin position="39"/>
        <end position="174"/>
    </location>
</feature>
<dbReference type="OrthoDB" id="7274147at2"/>
<dbReference type="InterPro" id="IPR025419">
    <property type="entry name" value="DUF4142"/>
</dbReference>
<evidence type="ECO:0000313" key="3">
    <source>
        <dbReference type="EMBL" id="POF62147.1"/>
    </source>
</evidence>
<protein>
    <recommendedName>
        <fullName evidence="2">DUF4142 domain-containing protein</fullName>
    </recommendedName>
</protein>
<organism evidence="3 4">
    <name type="scientific">Novacetimonas maltaceti</name>
    <dbReference type="NCBI Taxonomy" id="1203393"/>
    <lineage>
        <taxon>Bacteria</taxon>
        <taxon>Pseudomonadati</taxon>
        <taxon>Pseudomonadota</taxon>
        <taxon>Alphaproteobacteria</taxon>
        <taxon>Acetobacterales</taxon>
        <taxon>Acetobacteraceae</taxon>
        <taxon>Novacetimonas</taxon>
    </lineage>
</organism>
<comment type="caution">
    <text evidence="3">The sequence shown here is derived from an EMBL/GenBank/DDBJ whole genome shotgun (WGS) entry which is preliminary data.</text>
</comment>
<feature type="signal peptide" evidence="1">
    <location>
        <begin position="1"/>
        <end position="24"/>
    </location>
</feature>
<keyword evidence="1" id="KW-0732">Signal</keyword>
<accession>A0A2S3VZX2</accession>
<dbReference type="AlphaFoldDB" id="A0A2S3VZX2"/>
<dbReference type="EMBL" id="POTC01000032">
    <property type="protein sequence ID" value="POF62147.1"/>
    <property type="molecule type" value="Genomic_DNA"/>
</dbReference>
<feature type="chain" id="PRO_5015702650" description="DUF4142 domain-containing protein" evidence="1">
    <location>
        <begin position="25"/>
        <end position="183"/>
    </location>
</feature>
<sequence length="183" mass="20004">MKKYAAWFLCASVAALPVSSFARAPKTAAPPAPPPFTDSDTTFAENATEVNTFEIEISQLATTQAKRQKVKDMAADLVKQHTDNQNKLSALALQHGLELNKDMSTDEQQIIDRLKTEKGHKFDRDYLDIEAQAHSDALSMFQNEAESASDPDLKAYSSATADATQAHLNEALKLGAKKPTTTH</sequence>
<dbReference type="RefSeq" id="WP_110095807.1">
    <property type="nucleotide sequence ID" value="NZ_NKUE01000006.1"/>
</dbReference>
<dbReference type="Pfam" id="PF13628">
    <property type="entry name" value="DUF4142"/>
    <property type="match status" value="1"/>
</dbReference>
<keyword evidence="4" id="KW-1185">Reference proteome</keyword>
<dbReference type="InterPro" id="IPR012347">
    <property type="entry name" value="Ferritin-like"/>
</dbReference>
<name>A0A2S3VZX2_9PROT</name>
<dbReference type="Gene3D" id="1.20.1260.10">
    <property type="match status" value="1"/>
</dbReference>
<dbReference type="PANTHER" id="PTHR38593">
    <property type="entry name" value="BLR2558 PROTEIN"/>
    <property type="match status" value="1"/>
</dbReference>
<evidence type="ECO:0000259" key="2">
    <source>
        <dbReference type="Pfam" id="PF13628"/>
    </source>
</evidence>
<dbReference type="Proteomes" id="UP000237344">
    <property type="component" value="Unassembled WGS sequence"/>
</dbReference>
<dbReference type="PANTHER" id="PTHR38593:SF1">
    <property type="entry name" value="BLR2558 PROTEIN"/>
    <property type="match status" value="1"/>
</dbReference>
<reference evidence="3 4" key="1">
    <citation type="submission" date="2018-01" db="EMBL/GenBank/DDBJ databases">
        <title>Draft Genome Sequence of Komagataeibacter maltaceti LMG 1529, a Vinegar Producing Acetic Acid Bacterium Isolated from Malt Vinegar Brewery Acetifiers.</title>
        <authorList>
            <person name="Zhang Q."/>
            <person name="Hollensteiner J."/>
            <person name="Poehlein A."/>
            <person name="Daniel R."/>
        </authorList>
    </citation>
    <scope>NUCLEOTIDE SEQUENCE [LARGE SCALE GENOMIC DNA]</scope>
    <source>
        <strain evidence="3 4">LMG 1529</strain>
    </source>
</reference>
<gene>
    <name evidence="3" type="ORF">KMAL_22480</name>
</gene>